<keyword evidence="5" id="KW-1185">Reference proteome</keyword>
<feature type="region of interest" description="Disordered" evidence="2">
    <location>
        <begin position="323"/>
        <end position="380"/>
    </location>
</feature>
<dbReference type="CDD" id="cd01767">
    <property type="entry name" value="UBX"/>
    <property type="match status" value="1"/>
</dbReference>
<evidence type="ECO:0000256" key="1">
    <source>
        <dbReference type="ARBA" id="ARBA00023054"/>
    </source>
</evidence>
<dbReference type="GO" id="GO:0043130">
    <property type="term" value="F:ubiquitin binding"/>
    <property type="evidence" value="ECO:0007669"/>
    <property type="project" value="TreeGrafter"/>
</dbReference>
<dbReference type="SUPFAM" id="SSF46934">
    <property type="entry name" value="UBA-like"/>
    <property type="match status" value="1"/>
</dbReference>
<evidence type="ECO:0000259" key="3">
    <source>
        <dbReference type="PROSITE" id="PS50033"/>
    </source>
</evidence>
<dbReference type="SMART" id="SM00594">
    <property type="entry name" value="UAS"/>
    <property type="match status" value="1"/>
</dbReference>
<dbReference type="GO" id="GO:0005783">
    <property type="term" value="C:endoplasmic reticulum"/>
    <property type="evidence" value="ECO:0007669"/>
    <property type="project" value="TreeGrafter"/>
</dbReference>
<dbReference type="PANTHER" id="PTHR23322:SF1">
    <property type="entry name" value="FAS-ASSOCIATED FACTOR 2"/>
    <property type="match status" value="1"/>
</dbReference>
<dbReference type="Gene3D" id="3.10.20.90">
    <property type="entry name" value="Phosphatidylinositol 3-kinase Catalytic Subunit, Chain A, domain 1"/>
    <property type="match status" value="1"/>
</dbReference>
<dbReference type="InterPro" id="IPR029071">
    <property type="entry name" value="Ubiquitin-like_domsf"/>
</dbReference>
<dbReference type="SUPFAM" id="SSF54236">
    <property type="entry name" value="Ubiquitin-like"/>
    <property type="match status" value="1"/>
</dbReference>
<name>A0A1B7NYZ2_9EURO</name>
<dbReference type="STRING" id="1658172.A0A1B7NYZ2"/>
<feature type="region of interest" description="Disordered" evidence="2">
    <location>
        <begin position="67"/>
        <end position="89"/>
    </location>
</feature>
<accession>A0A1B7NYZ2</accession>
<dbReference type="InterPro" id="IPR009060">
    <property type="entry name" value="UBA-like_sf"/>
</dbReference>
<feature type="region of interest" description="Disordered" evidence="2">
    <location>
        <begin position="496"/>
        <end position="529"/>
    </location>
</feature>
<dbReference type="PROSITE" id="PS50033">
    <property type="entry name" value="UBX"/>
    <property type="match status" value="1"/>
</dbReference>
<dbReference type="InterPro" id="IPR036249">
    <property type="entry name" value="Thioredoxin-like_sf"/>
</dbReference>
<dbReference type="Gene3D" id="3.40.30.10">
    <property type="entry name" value="Glutaredoxin"/>
    <property type="match status" value="1"/>
</dbReference>
<dbReference type="PANTHER" id="PTHR23322">
    <property type="entry name" value="FAS-ASSOCIATED PROTEIN"/>
    <property type="match status" value="1"/>
</dbReference>
<dbReference type="OrthoDB" id="1026733at2759"/>
<feature type="compositionally biased region" description="Acidic residues" evidence="2">
    <location>
        <begin position="509"/>
        <end position="523"/>
    </location>
</feature>
<evidence type="ECO:0000313" key="5">
    <source>
        <dbReference type="Proteomes" id="UP000091918"/>
    </source>
</evidence>
<proteinExistence type="predicted"/>
<gene>
    <name evidence="4" type="ORF">ACJ72_03658</name>
</gene>
<dbReference type="Pfam" id="PF00789">
    <property type="entry name" value="UBX"/>
    <property type="match status" value="1"/>
</dbReference>
<dbReference type="SUPFAM" id="SSF52833">
    <property type="entry name" value="Thioredoxin-like"/>
    <property type="match status" value="1"/>
</dbReference>
<dbReference type="Gene3D" id="1.10.8.10">
    <property type="entry name" value="DNA helicase RuvA subunit, C-terminal domain"/>
    <property type="match status" value="1"/>
</dbReference>
<protein>
    <recommendedName>
        <fullName evidence="3">UBX domain-containing protein</fullName>
    </recommendedName>
</protein>
<evidence type="ECO:0000256" key="2">
    <source>
        <dbReference type="SAM" id="MobiDB-lite"/>
    </source>
</evidence>
<reference evidence="4 5" key="1">
    <citation type="submission" date="2015-07" db="EMBL/GenBank/DDBJ databases">
        <title>Emmonsia species relationships and genome sequence.</title>
        <authorList>
            <person name="Cuomo C.A."/>
            <person name="Schwartz I.S."/>
            <person name="Kenyon C."/>
            <person name="de Hoog G.S."/>
            <person name="Govender N.P."/>
            <person name="Botha A."/>
            <person name="Moreno L."/>
            <person name="de Vries M."/>
            <person name="Munoz J.F."/>
            <person name="Stielow J.B."/>
        </authorList>
    </citation>
    <scope>NUCLEOTIDE SEQUENCE [LARGE SCALE GENOMIC DNA]</scope>
    <source>
        <strain evidence="4 5">CBS 136260</strain>
    </source>
</reference>
<dbReference type="Pfam" id="PF14555">
    <property type="entry name" value="UBA_4"/>
    <property type="match status" value="1"/>
</dbReference>
<feature type="compositionally biased region" description="Basic and acidic residues" evidence="2">
    <location>
        <begin position="340"/>
        <end position="380"/>
    </location>
</feature>
<dbReference type="InterPro" id="IPR001012">
    <property type="entry name" value="UBX_dom"/>
</dbReference>
<dbReference type="InterPro" id="IPR006577">
    <property type="entry name" value="UAS"/>
</dbReference>
<dbReference type="AlphaFoldDB" id="A0A1B7NYZ2"/>
<keyword evidence="1" id="KW-0175">Coiled coil</keyword>
<dbReference type="Proteomes" id="UP000091918">
    <property type="component" value="Unassembled WGS sequence"/>
</dbReference>
<comment type="caution">
    <text evidence="4">The sequence shown here is derived from an EMBL/GenBank/DDBJ whole genome shotgun (WGS) entry which is preliminary data.</text>
</comment>
<dbReference type="GO" id="GO:0036503">
    <property type="term" value="P:ERAD pathway"/>
    <property type="evidence" value="ECO:0007669"/>
    <property type="project" value="TreeGrafter"/>
</dbReference>
<dbReference type="CDD" id="cd14273">
    <property type="entry name" value="UBA_TAP-C_like"/>
    <property type="match status" value="1"/>
</dbReference>
<sequence length="529" mass="59031">MPNEEVDISQLSSSQQIALQTYIAVTGQEESAAIPLLQRSEWNTQIAITKFFDGEGPDLVSEAQAALNNPPPRSPRIPQNLMNGDDDIPLRTLSTRRTTELAPRITTQSADQPSYRPPFILAILFTPFSLLYRLLSNSFRLFGTLFPFLPRLLNNISTPGLQGARRDTSGRRPLGPKDTALRFIREFEEEYGSHDIPFLGNGYNMALEKAHQELKYLLVILLSQEHDLTSGWVRDTLLSSEVVDFINDPANQILVWAGNVRDSEAYQVASGLRCTKFPFFGLIVHNPSVSSSAMSIITKASGPTTPSEFTEKLRSAITQSKAPLDRVRATRAEQQASRTIRQEQDSAYERSLAQDRERARQRREAEAARQRAEKEAVEKQAAAEKLARDIEQWKRWRSQSIPDEPPAIDKQAVRLSIRLASGDRVIRRFSGSADIEELYAFVECYDVLLGANEGKGDASASRDVQPPEGFEHKYGFRLVSPMPRVVYEIEAGGTVGEKIGRGGSLLVETIEDEDDDDDDESGSEEMPSS</sequence>
<organism evidence="4 5">
    <name type="scientific">Emergomyces africanus</name>
    <dbReference type="NCBI Taxonomy" id="1955775"/>
    <lineage>
        <taxon>Eukaryota</taxon>
        <taxon>Fungi</taxon>
        <taxon>Dikarya</taxon>
        <taxon>Ascomycota</taxon>
        <taxon>Pezizomycotina</taxon>
        <taxon>Eurotiomycetes</taxon>
        <taxon>Eurotiomycetidae</taxon>
        <taxon>Onygenales</taxon>
        <taxon>Ajellomycetaceae</taxon>
        <taxon>Emergomyces</taxon>
    </lineage>
</organism>
<dbReference type="EMBL" id="LGUA01000373">
    <property type="protein sequence ID" value="OAX81998.1"/>
    <property type="molecule type" value="Genomic_DNA"/>
</dbReference>
<dbReference type="InterPro" id="IPR050730">
    <property type="entry name" value="UBX_domain-protein"/>
</dbReference>
<feature type="domain" description="UBX" evidence="3">
    <location>
        <begin position="408"/>
        <end position="484"/>
    </location>
</feature>
<evidence type="ECO:0000313" key="4">
    <source>
        <dbReference type="EMBL" id="OAX81998.1"/>
    </source>
</evidence>